<dbReference type="RefSeq" id="WP_175457740.1">
    <property type="nucleotide sequence ID" value="NZ_JAANNT010000002.1"/>
</dbReference>
<reference evidence="1 2" key="1">
    <citation type="submission" date="2020-03" db="EMBL/GenBank/DDBJ databases">
        <title>Complete genome sequence of sixteen Streptomyces strains facilitates identification of candidate genes involved in plant growth-promotion in grain legumes and cereals.</title>
        <authorList>
            <person name="Gopalakrishnan S."/>
            <person name="Thakur V."/>
            <person name="Saxena R."/>
            <person name="Vadlamudi S."/>
            <person name="Purohit S."/>
            <person name="Kumar V."/>
            <person name="Rathore A."/>
            <person name="Chitikineni A."/>
            <person name="Varshney R.K."/>
        </authorList>
    </citation>
    <scope>NUCLEOTIDE SEQUENCE [LARGE SCALE GENOMIC DNA]</scope>
    <source>
        <strain evidence="1 2">KAI-180</strain>
    </source>
</reference>
<accession>A0A7Y6EY79</accession>
<sequence length="81" mass="8738">MIIVGVVAIVRILRSGTIISPVVVHPTCADCGHSLPKHWDGGRCHHEFGHHTWNNDSYGNSQQRFGDVCGCGRFRAKGAGG</sequence>
<proteinExistence type="predicted"/>
<keyword evidence="2" id="KW-1185">Reference proteome</keyword>
<evidence type="ECO:0000313" key="1">
    <source>
        <dbReference type="EMBL" id="NUV27641.1"/>
    </source>
</evidence>
<evidence type="ECO:0000313" key="2">
    <source>
        <dbReference type="Proteomes" id="UP000540128"/>
    </source>
</evidence>
<protein>
    <submittedName>
        <fullName evidence="1">Uncharacterized protein</fullName>
    </submittedName>
</protein>
<gene>
    <name evidence="1" type="ORF">G6W59_04650</name>
</gene>
<name>A0A7Y6EY79_9ACTN</name>
<dbReference type="Proteomes" id="UP000540128">
    <property type="component" value="Unassembled WGS sequence"/>
</dbReference>
<dbReference type="EMBL" id="JAANNT010000002">
    <property type="protein sequence ID" value="NUV27641.1"/>
    <property type="molecule type" value="Genomic_DNA"/>
</dbReference>
<organism evidence="1 2">
    <name type="scientific">Streptomyces odorifer</name>
    <dbReference type="NCBI Taxonomy" id="53450"/>
    <lineage>
        <taxon>Bacteria</taxon>
        <taxon>Bacillati</taxon>
        <taxon>Actinomycetota</taxon>
        <taxon>Actinomycetes</taxon>
        <taxon>Kitasatosporales</taxon>
        <taxon>Streptomycetaceae</taxon>
        <taxon>Streptomyces</taxon>
        <taxon>Streptomyces albidoflavus group</taxon>
    </lineage>
</organism>
<dbReference type="AlphaFoldDB" id="A0A7Y6EY79"/>
<comment type="caution">
    <text evidence="1">The sequence shown here is derived from an EMBL/GenBank/DDBJ whole genome shotgun (WGS) entry which is preliminary data.</text>
</comment>